<dbReference type="EC" id="1.14.13.168" evidence="10"/>
<evidence type="ECO:0000313" key="13">
    <source>
        <dbReference type="Proteomes" id="UP001472677"/>
    </source>
</evidence>
<protein>
    <recommendedName>
        <fullName evidence="10">indole-3-pyruvate monooxygenase</fullName>
        <ecNumber evidence="10">1.14.13.168</ecNumber>
    </recommendedName>
</protein>
<gene>
    <name evidence="12" type="ORF">V6N12_074153</name>
</gene>
<keyword evidence="8" id="KW-0503">Monooxygenase</keyword>
<keyword evidence="13" id="KW-1185">Reference proteome</keyword>
<dbReference type="PANTHER" id="PTHR43539:SF11">
    <property type="entry name" value="INDOLE-3-PYRUVATE MONOOXYGENASE YUCCA8-RELATED"/>
    <property type="match status" value="1"/>
</dbReference>
<keyword evidence="9" id="KW-0073">Auxin biosynthesis</keyword>
<evidence type="ECO:0000256" key="9">
    <source>
        <dbReference type="ARBA" id="ARBA00023070"/>
    </source>
</evidence>
<evidence type="ECO:0000256" key="8">
    <source>
        <dbReference type="ARBA" id="ARBA00023033"/>
    </source>
</evidence>
<comment type="catalytic activity">
    <reaction evidence="11">
        <text>indole-3-pyruvate + NADPH + O2 + H(+) = (indol-3-yl)acetate + CO2 + NADP(+) + H2O</text>
        <dbReference type="Rhea" id="RHEA:34331"/>
        <dbReference type="ChEBI" id="CHEBI:15377"/>
        <dbReference type="ChEBI" id="CHEBI:15378"/>
        <dbReference type="ChEBI" id="CHEBI:15379"/>
        <dbReference type="ChEBI" id="CHEBI:16526"/>
        <dbReference type="ChEBI" id="CHEBI:17640"/>
        <dbReference type="ChEBI" id="CHEBI:30854"/>
        <dbReference type="ChEBI" id="CHEBI:57783"/>
        <dbReference type="ChEBI" id="CHEBI:58349"/>
        <dbReference type="EC" id="1.14.13.168"/>
    </reaction>
</comment>
<keyword evidence="7" id="KW-0560">Oxidoreductase</keyword>
<comment type="caution">
    <text evidence="12">The sequence shown here is derived from an EMBL/GenBank/DDBJ whole genome shotgun (WGS) entry which is preliminary data.</text>
</comment>
<evidence type="ECO:0000256" key="2">
    <source>
        <dbReference type="ARBA" id="ARBA00004814"/>
    </source>
</evidence>
<dbReference type="Gene3D" id="3.50.50.60">
    <property type="entry name" value="FAD/NAD(P)-binding domain"/>
    <property type="match status" value="1"/>
</dbReference>
<dbReference type="Proteomes" id="UP001472677">
    <property type="component" value="Unassembled WGS sequence"/>
</dbReference>
<dbReference type="EMBL" id="JBBPBM010000120">
    <property type="protein sequence ID" value="KAK8506100.1"/>
    <property type="molecule type" value="Genomic_DNA"/>
</dbReference>
<evidence type="ECO:0000256" key="3">
    <source>
        <dbReference type="ARBA" id="ARBA00009183"/>
    </source>
</evidence>
<comment type="cofactor">
    <cofactor evidence="1">
        <name>FAD</name>
        <dbReference type="ChEBI" id="CHEBI:57692"/>
    </cofactor>
</comment>
<evidence type="ECO:0000256" key="5">
    <source>
        <dbReference type="ARBA" id="ARBA00022827"/>
    </source>
</evidence>
<comment type="similarity">
    <text evidence="3">Belongs to the FMO family.</text>
</comment>
<sequence length="114" mass="13596">MHSFFVAEKRTYDRFKLHLPKQFCLLPKLPFLEDFPEYPITEQVMEYLGSYARRLDDTSRSCRREFRELTGLVRKMKLKPVVVNGEKLDSVVLATGYRSNVPSWLQVRERMSDY</sequence>
<dbReference type="InterPro" id="IPR050982">
    <property type="entry name" value="Auxin_biosynth/cation_transpt"/>
</dbReference>
<keyword evidence="5" id="KW-0274">FAD</keyword>
<keyword evidence="6" id="KW-0521">NADP</keyword>
<evidence type="ECO:0000256" key="6">
    <source>
        <dbReference type="ARBA" id="ARBA00022857"/>
    </source>
</evidence>
<comment type="pathway">
    <text evidence="2">Plant hormone metabolism; auxin biosynthesis.</text>
</comment>
<evidence type="ECO:0000256" key="10">
    <source>
        <dbReference type="ARBA" id="ARBA00039148"/>
    </source>
</evidence>
<dbReference type="PANTHER" id="PTHR43539">
    <property type="entry name" value="FLAVIN-BINDING MONOOXYGENASE-LIKE PROTEIN (AFU_ORTHOLOGUE AFUA_4G09220)"/>
    <property type="match status" value="1"/>
</dbReference>
<keyword evidence="4" id="KW-0285">Flavoprotein</keyword>
<evidence type="ECO:0000256" key="11">
    <source>
        <dbReference type="ARBA" id="ARBA00047707"/>
    </source>
</evidence>
<proteinExistence type="inferred from homology"/>
<dbReference type="InterPro" id="IPR036188">
    <property type="entry name" value="FAD/NAD-bd_sf"/>
</dbReference>
<evidence type="ECO:0000313" key="12">
    <source>
        <dbReference type="EMBL" id="KAK8506100.1"/>
    </source>
</evidence>
<accession>A0ABR2BG04</accession>
<evidence type="ECO:0000256" key="4">
    <source>
        <dbReference type="ARBA" id="ARBA00022630"/>
    </source>
</evidence>
<name>A0ABR2BG04_9ROSI</name>
<evidence type="ECO:0000256" key="7">
    <source>
        <dbReference type="ARBA" id="ARBA00023002"/>
    </source>
</evidence>
<organism evidence="12 13">
    <name type="scientific">Hibiscus sabdariffa</name>
    <name type="common">roselle</name>
    <dbReference type="NCBI Taxonomy" id="183260"/>
    <lineage>
        <taxon>Eukaryota</taxon>
        <taxon>Viridiplantae</taxon>
        <taxon>Streptophyta</taxon>
        <taxon>Embryophyta</taxon>
        <taxon>Tracheophyta</taxon>
        <taxon>Spermatophyta</taxon>
        <taxon>Magnoliopsida</taxon>
        <taxon>eudicotyledons</taxon>
        <taxon>Gunneridae</taxon>
        <taxon>Pentapetalae</taxon>
        <taxon>rosids</taxon>
        <taxon>malvids</taxon>
        <taxon>Malvales</taxon>
        <taxon>Malvaceae</taxon>
        <taxon>Malvoideae</taxon>
        <taxon>Hibiscus</taxon>
    </lineage>
</organism>
<evidence type="ECO:0000256" key="1">
    <source>
        <dbReference type="ARBA" id="ARBA00001974"/>
    </source>
</evidence>
<reference evidence="12 13" key="1">
    <citation type="journal article" date="2024" name="G3 (Bethesda)">
        <title>Genome assembly of Hibiscus sabdariffa L. provides insights into metabolisms of medicinal natural products.</title>
        <authorList>
            <person name="Kim T."/>
        </authorList>
    </citation>
    <scope>NUCLEOTIDE SEQUENCE [LARGE SCALE GENOMIC DNA]</scope>
    <source>
        <strain evidence="12">TK-2024</strain>
        <tissue evidence="12">Old leaves</tissue>
    </source>
</reference>